<evidence type="ECO:0000313" key="4">
    <source>
        <dbReference type="Proteomes" id="UP000283090"/>
    </source>
</evidence>
<feature type="compositionally biased region" description="Acidic residues" evidence="1">
    <location>
        <begin position="234"/>
        <end position="251"/>
    </location>
</feature>
<name>A0A436ZSY4_ARTFL</name>
<dbReference type="InterPro" id="IPR021476">
    <property type="entry name" value="Egh16-like"/>
</dbReference>
<feature type="compositionally biased region" description="Basic residues" evidence="1">
    <location>
        <begin position="305"/>
        <end position="327"/>
    </location>
</feature>
<feature type="signal peptide" evidence="2">
    <location>
        <begin position="1"/>
        <end position="19"/>
    </location>
</feature>
<evidence type="ECO:0000256" key="2">
    <source>
        <dbReference type="SAM" id="SignalP"/>
    </source>
</evidence>
<dbReference type="PANTHER" id="PTHR34618">
    <property type="entry name" value="SURFACE PROTEIN MAS1, PUTATIVE-RELATED"/>
    <property type="match status" value="1"/>
</dbReference>
<keyword evidence="2" id="KW-0732">Signal</keyword>
<reference evidence="3 4" key="1">
    <citation type="submission" date="2019-01" db="EMBL/GenBank/DDBJ databases">
        <title>Intercellular communication is required for trap formation in the nematode-trapping fungus Duddingtonia flagrans.</title>
        <authorList>
            <person name="Youssar L."/>
            <person name="Wernet V."/>
            <person name="Hensel N."/>
            <person name="Hildebrandt H.-G."/>
            <person name="Fischer R."/>
        </authorList>
    </citation>
    <scope>NUCLEOTIDE SEQUENCE [LARGE SCALE GENOMIC DNA]</scope>
    <source>
        <strain evidence="3 4">CBS H-5679</strain>
    </source>
</reference>
<feature type="region of interest" description="Disordered" evidence="1">
    <location>
        <begin position="273"/>
        <end position="379"/>
    </location>
</feature>
<protein>
    <recommendedName>
        <fullName evidence="5">Chitin-binding type-4 domain-containing protein</fullName>
    </recommendedName>
</protein>
<dbReference type="GeneID" id="93592205"/>
<dbReference type="EMBL" id="SAEB01000012">
    <property type="protein sequence ID" value="RVD82051.1"/>
    <property type="molecule type" value="Genomic_DNA"/>
</dbReference>
<sequence length="379" mass="41058">MRSTLSAISLAVLIPTIAGHCVWTDVVGDAGRPRGYGLGVNFQYPKNCVTTKCQRDVTVFPQTGPQSTWKSCGKTHMQADRYKAGAQGFEPNAAEREVPNDPAAEIPKIVEQGALPIASAGGYLNITIFQINVDGAGPFRCGISANGDGNDFKIVPDILRQAPGDRLGLFNENSQKNVPLQVRIPADLKCTGEHGSKKTVCILRCQNPATNGPFGACIPFELKEAAPPPPKADDGDEGDDEGEEGDEEKVDNEEKRRRFVRRQLARISARKRIVRRQAAGKPTEEEVEFLKGGEKFTAEEEKVIRNGRRPSMFRHVAERRKHGKPKPPPKAAAVAAPPIENAKAPGKKPARSKGNSNKKPAGRGARKPSPKKGNQKKGN</sequence>
<evidence type="ECO:0000313" key="3">
    <source>
        <dbReference type="EMBL" id="RVD82051.1"/>
    </source>
</evidence>
<dbReference type="VEuPathDB" id="FungiDB:DFL_009894"/>
<feature type="region of interest" description="Disordered" evidence="1">
    <location>
        <begin position="220"/>
        <end position="255"/>
    </location>
</feature>
<proteinExistence type="predicted"/>
<feature type="compositionally biased region" description="Basic residues" evidence="1">
    <location>
        <begin position="360"/>
        <end position="379"/>
    </location>
</feature>
<gene>
    <name evidence="3" type="ORF">DFL_009894</name>
</gene>
<dbReference type="RefSeq" id="XP_067487595.1">
    <property type="nucleotide sequence ID" value="XM_067639847.1"/>
</dbReference>
<evidence type="ECO:0000256" key="1">
    <source>
        <dbReference type="SAM" id="MobiDB-lite"/>
    </source>
</evidence>
<accession>A0A436ZSY4</accession>
<keyword evidence="4" id="KW-1185">Reference proteome</keyword>
<comment type="caution">
    <text evidence="3">The sequence shown here is derived from an EMBL/GenBank/DDBJ whole genome shotgun (WGS) entry which is preliminary data.</text>
</comment>
<feature type="compositionally biased region" description="Basic and acidic residues" evidence="1">
    <location>
        <begin position="282"/>
        <end position="304"/>
    </location>
</feature>
<organism evidence="3 4">
    <name type="scientific">Arthrobotrys flagrans</name>
    <name type="common">Nematode-trapping fungus</name>
    <name type="synonym">Trichothecium flagrans</name>
    <dbReference type="NCBI Taxonomy" id="97331"/>
    <lineage>
        <taxon>Eukaryota</taxon>
        <taxon>Fungi</taxon>
        <taxon>Dikarya</taxon>
        <taxon>Ascomycota</taxon>
        <taxon>Pezizomycotina</taxon>
        <taxon>Orbiliomycetes</taxon>
        <taxon>Orbiliales</taxon>
        <taxon>Orbiliaceae</taxon>
        <taxon>Arthrobotrys</taxon>
    </lineage>
</organism>
<dbReference type="Proteomes" id="UP000283090">
    <property type="component" value="Unassembled WGS sequence"/>
</dbReference>
<dbReference type="OrthoDB" id="3241054at2759"/>
<feature type="chain" id="PRO_5019366621" description="Chitin-binding type-4 domain-containing protein" evidence="2">
    <location>
        <begin position="20"/>
        <end position="379"/>
    </location>
</feature>
<feature type="compositionally biased region" description="Low complexity" evidence="1">
    <location>
        <begin position="331"/>
        <end position="344"/>
    </location>
</feature>
<dbReference type="Pfam" id="PF11327">
    <property type="entry name" value="Egh16-like"/>
    <property type="match status" value="1"/>
</dbReference>
<dbReference type="AlphaFoldDB" id="A0A436ZSY4"/>
<dbReference type="PANTHER" id="PTHR34618:SF4">
    <property type="entry name" value="CAS1"/>
    <property type="match status" value="1"/>
</dbReference>
<evidence type="ECO:0008006" key="5">
    <source>
        <dbReference type="Google" id="ProtNLM"/>
    </source>
</evidence>